<dbReference type="OrthoDB" id="6387644at2"/>
<keyword evidence="3" id="KW-1185">Reference proteome</keyword>
<name>A0A2S9V7T1_9ALTE</name>
<comment type="caution">
    <text evidence="2">The sequence shown here is derived from an EMBL/GenBank/DDBJ whole genome shotgun (WGS) entry which is preliminary data.</text>
</comment>
<evidence type="ECO:0000313" key="3">
    <source>
        <dbReference type="Proteomes" id="UP000238949"/>
    </source>
</evidence>
<dbReference type="EMBL" id="PVNP01000186">
    <property type="protein sequence ID" value="PRO72520.1"/>
    <property type="molecule type" value="Genomic_DNA"/>
</dbReference>
<feature type="transmembrane region" description="Helical" evidence="1">
    <location>
        <begin position="20"/>
        <end position="41"/>
    </location>
</feature>
<protein>
    <submittedName>
        <fullName evidence="2">Uncharacterized protein</fullName>
    </submittedName>
</protein>
<dbReference type="Proteomes" id="UP000238949">
    <property type="component" value="Unassembled WGS sequence"/>
</dbReference>
<reference evidence="3" key="1">
    <citation type="journal article" date="2020" name="Int. J. Syst. Evol. Microbiol.">
        <title>Alteromonas alba sp. nov., a marine bacterium isolated from the seawater of the West Pacific Ocean.</title>
        <authorList>
            <person name="Sun C."/>
            <person name="Wu Y.-H."/>
            <person name="Xamxidin M."/>
            <person name="Cheng H."/>
            <person name="Xu X.-W."/>
        </authorList>
    </citation>
    <scope>NUCLEOTIDE SEQUENCE [LARGE SCALE GENOMIC DNA]</scope>
    <source>
        <strain evidence="3">190</strain>
    </source>
</reference>
<evidence type="ECO:0000313" key="2">
    <source>
        <dbReference type="EMBL" id="PRO72520.1"/>
    </source>
</evidence>
<keyword evidence="1" id="KW-0812">Transmembrane</keyword>
<evidence type="ECO:0000256" key="1">
    <source>
        <dbReference type="SAM" id="Phobius"/>
    </source>
</evidence>
<feature type="transmembrane region" description="Helical" evidence="1">
    <location>
        <begin position="47"/>
        <end position="71"/>
    </location>
</feature>
<organism evidence="2 3">
    <name type="scientific">Alteromonas alba</name>
    <dbReference type="NCBI Taxonomy" id="2079529"/>
    <lineage>
        <taxon>Bacteria</taxon>
        <taxon>Pseudomonadati</taxon>
        <taxon>Pseudomonadota</taxon>
        <taxon>Gammaproteobacteria</taxon>
        <taxon>Alteromonadales</taxon>
        <taxon>Alteromonadaceae</taxon>
        <taxon>Alteromonas/Salinimonas group</taxon>
        <taxon>Alteromonas</taxon>
    </lineage>
</organism>
<proteinExistence type="predicted"/>
<sequence length="77" mass="8908">MPYKINFFARPIDSDYRLNWESLLIELSLAVICTTMALYGWDKGMLLMAYPAGFVALMCYGLVIYTLVSFIRSRLQK</sequence>
<gene>
    <name evidence="2" type="ORF">C6Y40_16570</name>
</gene>
<keyword evidence="1" id="KW-1133">Transmembrane helix</keyword>
<dbReference type="RefSeq" id="WP_105935525.1">
    <property type="nucleotide sequence ID" value="NZ_PVNP01000186.1"/>
</dbReference>
<accession>A0A2S9V7T1</accession>
<keyword evidence="1" id="KW-0472">Membrane</keyword>
<dbReference type="AlphaFoldDB" id="A0A2S9V7T1"/>